<dbReference type="EMBL" id="JW874161">
    <property type="protein sequence ID" value="AFP06678.1"/>
    <property type="molecule type" value="mRNA"/>
</dbReference>
<keyword evidence="4 6" id="KW-1133">Transmembrane helix</keyword>
<evidence type="ECO:0000256" key="5">
    <source>
        <dbReference type="ARBA" id="ARBA00023136"/>
    </source>
</evidence>
<dbReference type="PANTHER" id="PTHR11984">
    <property type="entry name" value="CONNEXIN"/>
    <property type="match status" value="1"/>
</dbReference>
<dbReference type="InterPro" id="IPR000500">
    <property type="entry name" value="Connexin"/>
</dbReference>
<dbReference type="GO" id="GO:0005922">
    <property type="term" value="C:connexin complex"/>
    <property type="evidence" value="ECO:0007669"/>
    <property type="project" value="InterPro"/>
</dbReference>
<dbReference type="InterPro" id="IPR019570">
    <property type="entry name" value="Connexin_CCC"/>
</dbReference>
<dbReference type="PANTHER" id="PTHR11984:SF53">
    <property type="entry name" value="GAP JUNCTION PROTEIN"/>
    <property type="match status" value="1"/>
</dbReference>
<evidence type="ECO:0000313" key="9">
    <source>
        <dbReference type="EMBL" id="AFP06678.1"/>
    </source>
</evidence>
<keyword evidence="5 6" id="KW-0472">Membrane</keyword>
<accession>V9L461</accession>
<proteinExistence type="evidence at transcript level"/>
<dbReference type="SMART" id="SM01089">
    <property type="entry name" value="Connexin_CCC"/>
    <property type="match status" value="1"/>
</dbReference>
<dbReference type="GO" id="GO:0005243">
    <property type="term" value="F:gap junction channel activity"/>
    <property type="evidence" value="ECO:0007669"/>
    <property type="project" value="TreeGrafter"/>
</dbReference>
<evidence type="ECO:0000256" key="4">
    <source>
        <dbReference type="ARBA" id="ARBA00022989"/>
    </source>
</evidence>
<keyword evidence="2" id="KW-1003">Cell membrane</keyword>
<keyword evidence="3 6" id="KW-0812">Transmembrane</keyword>
<evidence type="ECO:0000256" key="1">
    <source>
        <dbReference type="ARBA" id="ARBA00004651"/>
    </source>
</evidence>
<dbReference type="InterPro" id="IPR013092">
    <property type="entry name" value="Connexin_N"/>
</dbReference>
<comment type="subcellular location">
    <subcellularLocation>
        <location evidence="1">Cell membrane</location>
        <topology evidence="1">Multi-pass membrane protein</topology>
    </subcellularLocation>
</comment>
<feature type="transmembrane region" description="Helical" evidence="6">
    <location>
        <begin position="70"/>
        <end position="93"/>
    </location>
</feature>
<feature type="transmembrane region" description="Helical" evidence="6">
    <location>
        <begin position="105"/>
        <end position="125"/>
    </location>
</feature>
<evidence type="ECO:0000259" key="7">
    <source>
        <dbReference type="SMART" id="SM00037"/>
    </source>
</evidence>
<evidence type="ECO:0000259" key="8">
    <source>
        <dbReference type="SMART" id="SM01089"/>
    </source>
</evidence>
<dbReference type="GO" id="GO:0007267">
    <property type="term" value="P:cell-cell signaling"/>
    <property type="evidence" value="ECO:0007669"/>
    <property type="project" value="TreeGrafter"/>
</dbReference>
<evidence type="ECO:0000256" key="3">
    <source>
        <dbReference type="ARBA" id="ARBA00022692"/>
    </source>
</evidence>
<name>V9L461_CALMI</name>
<dbReference type="PRINTS" id="PR00206">
    <property type="entry name" value="CONNEXIN"/>
</dbReference>
<dbReference type="InterPro" id="IPR038359">
    <property type="entry name" value="Connexin_N_sf"/>
</dbReference>
<protein>
    <submittedName>
        <fullName evidence="9">Gap junction beta-6 protein-like protein</fullName>
    </submittedName>
</protein>
<dbReference type="SMART" id="SM00037">
    <property type="entry name" value="CNX"/>
    <property type="match status" value="1"/>
</dbReference>
<feature type="domain" description="Connexin N-terminal" evidence="7">
    <location>
        <begin position="41"/>
        <end position="74"/>
    </location>
</feature>
<evidence type="ECO:0000256" key="2">
    <source>
        <dbReference type="ARBA" id="ARBA00022475"/>
    </source>
</evidence>
<feature type="domain" description="Connexin cysteine-rich" evidence="8">
    <location>
        <begin position="113"/>
        <end position="180"/>
    </location>
</feature>
<dbReference type="Gene3D" id="1.20.1440.80">
    <property type="entry name" value="Gap junction channel protein cysteine-rich domain"/>
    <property type="match status" value="2"/>
</dbReference>
<sequence>MDTEIWIFLSGTDWYVPHLLKLVLSFLFTLRLLVLVLGERIAWKDDLSDLVCNSTRVGCHSECYNQFSPLSPLTLCSLQMIFLCVLSLANLWYFRDNTYRQLRCCSLFAKGLIEGAFLFTCVQLYSGIFRPSSFQCNLAPCEQPVTCHLLKSRLKDDFVLLMVSASLASLSICVLAVCLLLGKWLYNTGSSGEKLFKKLCLNYYSQGKNAMLMQSQTGYNPCI</sequence>
<organism evidence="9">
    <name type="scientific">Callorhinchus milii</name>
    <name type="common">Ghost shark</name>
    <dbReference type="NCBI Taxonomy" id="7868"/>
    <lineage>
        <taxon>Eukaryota</taxon>
        <taxon>Metazoa</taxon>
        <taxon>Chordata</taxon>
        <taxon>Craniata</taxon>
        <taxon>Vertebrata</taxon>
        <taxon>Chondrichthyes</taxon>
        <taxon>Holocephali</taxon>
        <taxon>Chimaeriformes</taxon>
        <taxon>Callorhinchidae</taxon>
        <taxon>Callorhinchus</taxon>
    </lineage>
</organism>
<dbReference type="AlphaFoldDB" id="V9L461"/>
<feature type="transmembrane region" description="Helical" evidence="6">
    <location>
        <begin position="158"/>
        <end position="181"/>
    </location>
</feature>
<reference evidence="9" key="1">
    <citation type="journal article" date="2014" name="Nature">
        <title>Elephant shark genome provides unique insights into gnathostome evolution.</title>
        <authorList>
            <consortium name="International Elephant Shark Genome Sequencing Consortium"/>
            <person name="Venkatesh B."/>
            <person name="Lee A.P."/>
            <person name="Ravi V."/>
            <person name="Maurya A.K."/>
            <person name="Lian M.M."/>
            <person name="Swann J.B."/>
            <person name="Ohta Y."/>
            <person name="Flajnik M.F."/>
            <person name="Sutoh Y."/>
            <person name="Kasahara M."/>
            <person name="Hoon S."/>
            <person name="Gangu V."/>
            <person name="Roy S.W."/>
            <person name="Irimia M."/>
            <person name="Korzh V."/>
            <person name="Kondrychyn I."/>
            <person name="Lim Z.W."/>
            <person name="Tay B.H."/>
            <person name="Tohari S."/>
            <person name="Kong K.W."/>
            <person name="Ho S."/>
            <person name="Lorente-Galdos B."/>
            <person name="Quilez J."/>
            <person name="Marques-Bonet T."/>
            <person name="Raney B.J."/>
            <person name="Ingham P.W."/>
            <person name="Tay A."/>
            <person name="Hillier L.W."/>
            <person name="Minx P."/>
            <person name="Boehm T."/>
            <person name="Wilson R.K."/>
            <person name="Brenner S."/>
            <person name="Warren W.C."/>
        </authorList>
    </citation>
    <scope>NUCLEOTIDE SEQUENCE</scope>
    <source>
        <tissue evidence="9">Intestine</tissue>
    </source>
</reference>
<evidence type="ECO:0000256" key="6">
    <source>
        <dbReference type="SAM" id="Phobius"/>
    </source>
</evidence>
<feature type="transmembrane region" description="Helical" evidence="6">
    <location>
        <begin position="19"/>
        <end position="38"/>
    </location>
</feature>
<dbReference type="Pfam" id="PF00029">
    <property type="entry name" value="Connexin"/>
    <property type="match status" value="2"/>
</dbReference>